<gene>
    <name evidence="2" type="ORF">UFOVP1113_2</name>
    <name evidence="3" type="ORF">UFOVP1627_34</name>
</gene>
<protein>
    <submittedName>
        <fullName evidence="3">Uncharacterized protein</fullName>
    </submittedName>
</protein>
<dbReference type="Gene3D" id="2.160.20.80">
    <property type="entry name" value="E3 ubiquitin-protein ligase SopA"/>
    <property type="match status" value="1"/>
</dbReference>
<evidence type="ECO:0000313" key="3">
    <source>
        <dbReference type="EMBL" id="CAB4219774.1"/>
    </source>
</evidence>
<name>A0A6J5SYM7_9CAUD</name>
<sequence length="760" mass="76403">MAVPYTFATQTTSIPLAQLDTNFSTPVTIGTTIIPLGNIAPILENVTLGNVVIASGNVTLTNVNVINATITQATITTANVTTANITSAFITTANVTTANITTANVVTIRATTANIATANVTAMEAVAANVTTLRSTNINVTTANATTAYITTANVATANVTAMEAVSANVTTIRSTTANLTTANVTTLIASVINVATANVTTLITAGITDSGNLTFTGTGNRITGDFSNATVASRLMFQNSASNSASRLGLLPNGTSTSASWDALNNSDPTNASLARFGVTSTDARFESSVTGTGTALPMTFYTGGSERARIDTSGNVGIGVTSTGGSKVAIGGSGLKNQFINTDATNTYLYSDGNAYFGSTGAFFNAFITNNTERMRISSSGNVGINNTNPADTLDVVGNIRISSASLLRWVDAGTVRSSIQGDASSNLIISTASTERMRIDSTGAKVSAGSLTGSYGTGGITTNFAAGDAALVVNTTGAQNTAVGVNALDSNLDGSFNSAFGRSALESNTSGGANTAFGQFALSSVTTAGSGSAFGQAALRYNTGANNTAVGGQALQGTVTTSTGGNNSALGYQALIANTSGALNTAIGYLAGSAITSGSNNTLVGAYTTTPGGITGANWTVLSDGQANVKLAIDTNSAIWAVNGQPFFNQAAPTAKTGAATLTGAELLTGIITYNGIAASLTMPLGSALDTAITGGNLPVGFAFEFVVINLGAATATMAVNTNVTFVGVLTVLALASVRWRVRKTAASTFIVYRVSN</sequence>
<proteinExistence type="predicted"/>
<organism evidence="3">
    <name type="scientific">uncultured Caudovirales phage</name>
    <dbReference type="NCBI Taxonomy" id="2100421"/>
    <lineage>
        <taxon>Viruses</taxon>
        <taxon>Duplodnaviria</taxon>
        <taxon>Heunggongvirae</taxon>
        <taxon>Uroviricota</taxon>
        <taxon>Caudoviricetes</taxon>
        <taxon>Peduoviridae</taxon>
        <taxon>Maltschvirus</taxon>
        <taxon>Maltschvirus maltsch</taxon>
    </lineage>
</organism>
<feature type="transmembrane region" description="Helical" evidence="1">
    <location>
        <begin position="721"/>
        <end position="741"/>
    </location>
</feature>
<evidence type="ECO:0000313" key="2">
    <source>
        <dbReference type="EMBL" id="CAB4184394.1"/>
    </source>
</evidence>
<reference evidence="3" key="1">
    <citation type="submission" date="2020-05" db="EMBL/GenBank/DDBJ databases">
        <authorList>
            <person name="Chiriac C."/>
            <person name="Salcher M."/>
            <person name="Ghai R."/>
            <person name="Kavagutti S V."/>
        </authorList>
    </citation>
    <scope>NUCLEOTIDE SEQUENCE</scope>
</reference>
<accession>A0A6J5SYM7</accession>
<dbReference type="EMBL" id="LR797072">
    <property type="protein sequence ID" value="CAB4184394.1"/>
    <property type="molecule type" value="Genomic_DNA"/>
</dbReference>
<keyword evidence="1" id="KW-0812">Transmembrane</keyword>
<keyword evidence="1" id="KW-0472">Membrane</keyword>
<dbReference type="EMBL" id="LR797484">
    <property type="protein sequence ID" value="CAB4219774.1"/>
    <property type="molecule type" value="Genomic_DNA"/>
</dbReference>
<evidence type="ECO:0000256" key="1">
    <source>
        <dbReference type="SAM" id="Phobius"/>
    </source>
</evidence>
<keyword evidence="1" id="KW-1133">Transmembrane helix</keyword>
<dbReference type="SUPFAM" id="SSF141571">
    <property type="entry name" value="Pentapeptide repeat-like"/>
    <property type="match status" value="1"/>
</dbReference>